<dbReference type="InterPro" id="IPR007295">
    <property type="entry name" value="DUF402"/>
</dbReference>
<comment type="caution">
    <text evidence="5">The sequence shown here is derived from an EMBL/GenBank/DDBJ whole genome shotgun (WGS) entry which is preliminary data.</text>
</comment>
<evidence type="ECO:0000256" key="3">
    <source>
        <dbReference type="ARBA" id="ARBA00022842"/>
    </source>
</evidence>
<protein>
    <submittedName>
        <fullName evidence="5">DUF402 domain-containing protein</fullName>
    </submittedName>
</protein>
<dbReference type="Gene3D" id="2.40.380.10">
    <property type="entry name" value="FomD-like"/>
    <property type="match status" value="1"/>
</dbReference>
<keyword evidence="2" id="KW-0378">Hydrolase</keyword>
<accession>A0A6I4VUU1</accession>
<evidence type="ECO:0000313" key="5">
    <source>
        <dbReference type="EMBL" id="MXQ55609.1"/>
    </source>
</evidence>
<keyword evidence="1" id="KW-0479">Metal-binding</keyword>
<reference evidence="5 6" key="1">
    <citation type="submission" date="2019-12" db="EMBL/GenBank/DDBJ databases">
        <title>Whole-genome analyses of novel actinobacteria.</title>
        <authorList>
            <person name="Sahin N."/>
            <person name="Saygin H."/>
        </authorList>
    </citation>
    <scope>NUCLEOTIDE SEQUENCE [LARGE SCALE GENOMIC DNA]</scope>
    <source>
        <strain evidence="5 6">KC615</strain>
    </source>
</reference>
<name>A0A6I4VUU1_9BACL</name>
<evidence type="ECO:0000313" key="6">
    <source>
        <dbReference type="Proteomes" id="UP000430692"/>
    </source>
</evidence>
<dbReference type="RefSeq" id="WP_160802957.1">
    <property type="nucleotide sequence ID" value="NZ_WUUL01000016.1"/>
</dbReference>
<dbReference type="SUPFAM" id="SSF159234">
    <property type="entry name" value="FomD-like"/>
    <property type="match status" value="1"/>
</dbReference>
<dbReference type="EMBL" id="WUUL01000016">
    <property type="protein sequence ID" value="MXQ55609.1"/>
    <property type="molecule type" value="Genomic_DNA"/>
</dbReference>
<dbReference type="AlphaFoldDB" id="A0A6I4VUU1"/>
<dbReference type="Proteomes" id="UP000430692">
    <property type="component" value="Unassembled WGS sequence"/>
</dbReference>
<dbReference type="InterPro" id="IPR016882">
    <property type="entry name" value="SA1684"/>
</dbReference>
<feature type="domain" description="DUF402" evidence="4">
    <location>
        <begin position="19"/>
        <end position="158"/>
    </location>
</feature>
<dbReference type="InterPro" id="IPR050212">
    <property type="entry name" value="Ntdp-like"/>
</dbReference>
<dbReference type="Pfam" id="PF04167">
    <property type="entry name" value="DUF402"/>
    <property type="match status" value="1"/>
</dbReference>
<dbReference type="PANTHER" id="PTHR39159">
    <property type="match status" value="1"/>
</dbReference>
<proteinExistence type="predicted"/>
<keyword evidence="6" id="KW-1185">Reference proteome</keyword>
<dbReference type="GO" id="GO:0046872">
    <property type="term" value="F:metal ion binding"/>
    <property type="evidence" value="ECO:0007669"/>
    <property type="project" value="UniProtKB-KW"/>
</dbReference>
<dbReference type="GO" id="GO:0016787">
    <property type="term" value="F:hydrolase activity"/>
    <property type="evidence" value="ECO:0007669"/>
    <property type="project" value="UniProtKB-KW"/>
</dbReference>
<evidence type="ECO:0000256" key="2">
    <source>
        <dbReference type="ARBA" id="ARBA00022801"/>
    </source>
</evidence>
<evidence type="ECO:0000256" key="1">
    <source>
        <dbReference type="ARBA" id="ARBA00022723"/>
    </source>
</evidence>
<dbReference type="InterPro" id="IPR035930">
    <property type="entry name" value="FomD-like_sf"/>
</dbReference>
<sequence length="188" mass="22057">MIPFQVGEVIDINSYKHGGEFHRQWEGSKVLSSDEILIVSNYHPKVTESDGRIHSYPGLSIALFFPEEWWNIVMIYRYNKRLVSYYCNIASPFRIDNHNGCIHYVDYDIDLIVRPNKSFKVVDENEFVENSQKYSYPNSILKRVELAVKQLSAWVKRGHIPFTSEFASHWYHQYLSLELSGVNGRCNM</sequence>
<dbReference type="PIRSF" id="PIRSF028345">
    <property type="entry name" value="UCP028345"/>
    <property type="match status" value="1"/>
</dbReference>
<dbReference type="PANTHER" id="PTHR39159:SF1">
    <property type="entry name" value="UPF0374 PROTEIN YGAC"/>
    <property type="match status" value="1"/>
</dbReference>
<keyword evidence="3" id="KW-0460">Magnesium</keyword>
<gene>
    <name evidence="5" type="ORF">GSM42_18150</name>
</gene>
<organism evidence="5 6">
    <name type="scientific">Shimazuella alba</name>
    <dbReference type="NCBI Taxonomy" id="2690964"/>
    <lineage>
        <taxon>Bacteria</taxon>
        <taxon>Bacillati</taxon>
        <taxon>Bacillota</taxon>
        <taxon>Bacilli</taxon>
        <taxon>Bacillales</taxon>
        <taxon>Thermoactinomycetaceae</taxon>
        <taxon>Shimazuella</taxon>
    </lineage>
</organism>
<evidence type="ECO:0000259" key="4">
    <source>
        <dbReference type="Pfam" id="PF04167"/>
    </source>
</evidence>